<dbReference type="AlphaFoldDB" id="A0A7W7QZ96"/>
<dbReference type="RefSeq" id="WP_184934484.1">
    <property type="nucleotide sequence ID" value="NZ_JACHJV010000001.1"/>
</dbReference>
<dbReference type="Proteomes" id="UP000540506">
    <property type="component" value="Unassembled WGS sequence"/>
</dbReference>
<evidence type="ECO:0000313" key="2">
    <source>
        <dbReference type="Proteomes" id="UP000540506"/>
    </source>
</evidence>
<reference evidence="1 2" key="1">
    <citation type="submission" date="2020-08" db="EMBL/GenBank/DDBJ databases">
        <title>Sequencing the genomes of 1000 actinobacteria strains.</title>
        <authorList>
            <person name="Klenk H.-P."/>
        </authorList>
    </citation>
    <scope>NUCLEOTIDE SEQUENCE [LARGE SCALE GENOMIC DNA]</scope>
    <source>
        <strain evidence="1 2">DSM 41654</strain>
    </source>
</reference>
<comment type="caution">
    <text evidence="1">The sequence shown here is derived from an EMBL/GenBank/DDBJ whole genome shotgun (WGS) entry which is preliminary data.</text>
</comment>
<keyword evidence="2" id="KW-1185">Reference proteome</keyword>
<sequence length="359" mass="36856">MATSQTTSLPMWLAGCTYDGSGGNDLRNSGITAFFFDPGIVTGSTIGLRSGVVGGAGLVVTPGTGMNVLVQPGSFVVANTASAVAGGYASTLPSQATLAVATADPTNPRLDIIVAYVSDSGTSASFGAVEIITGAAAPSPSVPSAPANSITLAQLSVPATTTSITSGLLADLRPFTTTTGGILRASKGSVTGYTGQLAYDPPSSSFYHNNNTSNATQMRVLPWAPMLTTRSASFTWGGTETTVLSVPVTCDGYTDIEIFFKWPGVYSTHGSAFSFNVVFRMYIDSTQVDAYFTPNDIADGNAHSGGSWSYYTSGTTGDTPSAGAHTVKVTCQNLSGTYTTGIYGLSNNKQILRVKPASL</sequence>
<dbReference type="EMBL" id="JACHJV010000001">
    <property type="protein sequence ID" value="MBB4922283.1"/>
    <property type="molecule type" value="Genomic_DNA"/>
</dbReference>
<organism evidence="1 2">
    <name type="scientific">Kitasatospora kifunensis</name>
    <name type="common">Streptomyces kifunensis</name>
    <dbReference type="NCBI Taxonomy" id="58351"/>
    <lineage>
        <taxon>Bacteria</taxon>
        <taxon>Bacillati</taxon>
        <taxon>Actinomycetota</taxon>
        <taxon>Actinomycetes</taxon>
        <taxon>Kitasatosporales</taxon>
        <taxon>Streptomycetaceae</taxon>
        <taxon>Kitasatospora</taxon>
    </lineage>
</organism>
<protein>
    <submittedName>
        <fullName evidence="1">Uncharacterized protein</fullName>
    </submittedName>
</protein>
<accession>A0A7W7QZ96</accession>
<gene>
    <name evidence="1" type="ORF">FHR34_001276</name>
</gene>
<name>A0A7W7QZ96_KITKI</name>
<evidence type="ECO:0000313" key="1">
    <source>
        <dbReference type="EMBL" id="MBB4922283.1"/>
    </source>
</evidence>
<proteinExistence type="predicted"/>